<dbReference type="Pfam" id="PF03140">
    <property type="entry name" value="DUF247"/>
    <property type="match status" value="1"/>
</dbReference>
<dbReference type="Proteomes" id="UP001345219">
    <property type="component" value="Chromosome 14"/>
</dbReference>
<accession>A0AAN7QT71</accession>
<dbReference type="AlphaFoldDB" id="A0AAN7QT71"/>
<dbReference type="PANTHER" id="PTHR31170">
    <property type="entry name" value="BNAC04G53230D PROTEIN"/>
    <property type="match status" value="1"/>
</dbReference>
<dbReference type="EMBL" id="JAXIOK010000002">
    <property type="protein sequence ID" value="KAK4777557.1"/>
    <property type="molecule type" value="Genomic_DNA"/>
</dbReference>
<evidence type="ECO:0000256" key="1">
    <source>
        <dbReference type="SAM" id="MobiDB-lite"/>
    </source>
</evidence>
<organism evidence="3 4">
    <name type="scientific">Trapa incisa</name>
    <dbReference type="NCBI Taxonomy" id="236973"/>
    <lineage>
        <taxon>Eukaryota</taxon>
        <taxon>Viridiplantae</taxon>
        <taxon>Streptophyta</taxon>
        <taxon>Embryophyta</taxon>
        <taxon>Tracheophyta</taxon>
        <taxon>Spermatophyta</taxon>
        <taxon>Magnoliopsida</taxon>
        <taxon>eudicotyledons</taxon>
        <taxon>Gunneridae</taxon>
        <taxon>Pentapetalae</taxon>
        <taxon>rosids</taxon>
        <taxon>malvids</taxon>
        <taxon>Myrtales</taxon>
        <taxon>Lythraceae</taxon>
        <taxon>Trapa</taxon>
    </lineage>
</organism>
<name>A0AAN7QT71_9MYRT</name>
<feature type="region of interest" description="Disordered" evidence="1">
    <location>
        <begin position="1"/>
        <end position="30"/>
    </location>
</feature>
<keyword evidence="2" id="KW-1133">Transmembrane helix</keyword>
<comment type="caution">
    <text evidence="3">The sequence shown here is derived from an EMBL/GenBank/DDBJ whole genome shotgun (WGS) entry which is preliminary data.</text>
</comment>
<evidence type="ECO:0000313" key="4">
    <source>
        <dbReference type="Proteomes" id="UP001345219"/>
    </source>
</evidence>
<evidence type="ECO:0000313" key="3">
    <source>
        <dbReference type="EMBL" id="KAK4777557.1"/>
    </source>
</evidence>
<dbReference type="InterPro" id="IPR004158">
    <property type="entry name" value="DUF247_pln"/>
</dbReference>
<evidence type="ECO:0000256" key="2">
    <source>
        <dbReference type="SAM" id="Phobius"/>
    </source>
</evidence>
<keyword evidence="2" id="KW-0812">Transmembrane</keyword>
<sequence length="455" mass="51753">MGSNSIAASAAVDQEVAQSPERSISKPPWKPSKERLCLIREKISKEPRLLTHYAGNVSCCIFRVPTRFVEANGKSYQPEIVSIGPYHRGDPALEMIEEHKWGYLGSLLSRTEAAGVSLEDIMAAVEPLVPATRECYSEVIHLDTEEFVEMMVVDGLFMIELFRKTARIVAFESSDPLVRMAWIFPFFYRDFLRLENQVPYFVLERLFDLTKVNQEHSLTRIALEFFNNAMRRLDEDIAGYHGTTARHLLDLVRSSFMPHDIDQPLGPPPTHVVHCVSRLVLAGIQLRPARGCRSFLAVGFRDGVIEMPALTIDDFMSSFLVNCVAYEQCHHDESKHFTAYATLLDCLVNKHRDVEYLSDISIVENYYGTNADVARFINGLSKDVAFDIDQCYLAPFFNDVHEYYSNNWHVQWSAFDAYLSNIKPCWFISGVAALVLLIMSLIQTIYTVNGFYAAN</sequence>
<keyword evidence="2" id="KW-0472">Membrane</keyword>
<feature type="transmembrane region" description="Helical" evidence="2">
    <location>
        <begin position="426"/>
        <end position="448"/>
    </location>
</feature>
<proteinExistence type="predicted"/>
<dbReference type="PANTHER" id="PTHR31170:SF21">
    <property type="match status" value="1"/>
</dbReference>
<gene>
    <name evidence="3" type="ORF">SAY87_017744</name>
</gene>
<keyword evidence="4" id="KW-1185">Reference proteome</keyword>
<protein>
    <submittedName>
        <fullName evidence="3">Uncharacterized protein</fullName>
    </submittedName>
</protein>
<reference evidence="3 4" key="1">
    <citation type="journal article" date="2023" name="Hortic Res">
        <title>Pangenome of water caltrop reveals structural variations and asymmetric subgenome divergence after allopolyploidization.</title>
        <authorList>
            <person name="Zhang X."/>
            <person name="Chen Y."/>
            <person name="Wang L."/>
            <person name="Yuan Y."/>
            <person name="Fang M."/>
            <person name="Shi L."/>
            <person name="Lu R."/>
            <person name="Comes H.P."/>
            <person name="Ma Y."/>
            <person name="Chen Y."/>
            <person name="Huang G."/>
            <person name="Zhou Y."/>
            <person name="Zheng Z."/>
            <person name="Qiu Y."/>
        </authorList>
    </citation>
    <scope>NUCLEOTIDE SEQUENCE [LARGE SCALE GENOMIC DNA]</scope>
    <source>
        <tissue evidence="3">Roots</tissue>
    </source>
</reference>